<evidence type="ECO:0000313" key="3">
    <source>
        <dbReference type="Proteomes" id="UP000183615"/>
    </source>
</evidence>
<dbReference type="PANTHER" id="PTHR12147">
    <property type="entry name" value="METALLOPEPTIDASE M28 FAMILY MEMBER"/>
    <property type="match status" value="1"/>
</dbReference>
<organism evidence="2 3">
    <name type="scientific">Marine Group III euryarchaeote CG-Epi2</name>
    <dbReference type="NCBI Taxonomy" id="1888996"/>
    <lineage>
        <taxon>Archaea</taxon>
        <taxon>Methanobacteriati</taxon>
        <taxon>Thermoplasmatota</taxon>
        <taxon>Thermoplasmata</taxon>
        <taxon>Candidatus Thermoprofundales</taxon>
    </lineage>
</organism>
<proteinExistence type="predicted"/>
<dbReference type="GO" id="GO:0008235">
    <property type="term" value="F:metalloexopeptidase activity"/>
    <property type="evidence" value="ECO:0007669"/>
    <property type="project" value="InterPro"/>
</dbReference>
<evidence type="ECO:0000259" key="1">
    <source>
        <dbReference type="Pfam" id="PF04389"/>
    </source>
</evidence>
<reference evidence="2 3" key="1">
    <citation type="submission" date="2016-08" db="EMBL/GenBank/DDBJ databases">
        <title>New Insights into Marine Group III Euryarchaeota, from dark to light.</title>
        <authorList>
            <person name="Haro-Moreno J.M."/>
            <person name="Rodriguez-Valera F."/>
            <person name="Lopez-Garcia P."/>
            <person name="Moreira D."/>
            <person name="Martin-Cuadrado A.B."/>
        </authorList>
    </citation>
    <scope>NUCLEOTIDE SEQUENCE [LARGE SCALE GENOMIC DNA]</scope>
    <source>
        <strain evidence="2">CG-Epi2</strain>
    </source>
</reference>
<evidence type="ECO:0000313" key="2">
    <source>
        <dbReference type="EMBL" id="OIR22270.1"/>
    </source>
</evidence>
<dbReference type="SUPFAM" id="SSF53187">
    <property type="entry name" value="Zn-dependent exopeptidases"/>
    <property type="match status" value="1"/>
</dbReference>
<accession>A0A1J5UD89</accession>
<dbReference type="Proteomes" id="UP000183615">
    <property type="component" value="Unassembled WGS sequence"/>
</dbReference>
<dbReference type="PANTHER" id="PTHR12147:SF26">
    <property type="entry name" value="PEPTIDASE M28 DOMAIN-CONTAINING PROTEIN"/>
    <property type="match status" value="1"/>
</dbReference>
<feature type="domain" description="Peptidase M28" evidence="1">
    <location>
        <begin position="263"/>
        <end position="478"/>
    </location>
</feature>
<dbReference type="Gene3D" id="3.40.630.10">
    <property type="entry name" value="Zn peptidases"/>
    <property type="match status" value="1"/>
</dbReference>
<dbReference type="GO" id="GO:0006508">
    <property type="term" value="P:proteolysis"/>
    <property type="evidence" value="ECO:0007669"/>
    <property type="project" value="InterPro"/>
</dbReference>
<dbReference type="EMBL" id="MIYZ01000019">
    <property type="protein sequence ID" value="OIR22270.1"/>
    <property type="molecule type" value="Genomic_DNA"/>
</dbReference>
<protein>
    <recommendedName>
        <fullName evidence="1">Peptidase M28 domain-containing protein</fullName>
    </recommendedName>
</protein>
<comment type="caution">
    <text evidence="2">The sequence shown here is derived from an EMBL/GenBank/DDBJ whole genome shotgun (WGS) entry which is preliminary data.</text>
</comment>
<name>A0A1J5UD89_9ARCH</name>
<dbReference type="InterPro" id="IPR007484">
    <property type="entry name" value="Peptidase_M28"/>
</dbReference>
<dbReference type="InterPro" id="IPR045175">
    <property type="entry name" value="M28_fam"/>
</dbReference>
<sequence>MVHSPLLPKILVFLLVFPAVSGCVEDTVDSELSLSFSVDSLIGGELQILQIISSDRMSVLIPYLVYNPETTYIQNGTVLEFDRSYSSHTIQILVPPSSEECIFLMAEYGREEWPLRKTNESWREWVERDGNYLGLEDNIGAKVKSINSTFLSLERSVVTAGSVEYSFLDVLRPVREGISTDEGSLHGSGLIDGLTVFEMMEVIAVDGDFNDLWGPFTEPPQPDYTNALNFFAGELTSYGYDAQIHNYRTASSPRAENVCGYKTGNLYPDEWLVLGAHLDVAEPGSGPGGGTSIGAHDNKAGVALVLEAARGLAQFDHRRTIVVCLWSNEENGYDGSDMWIETIPSGVIVTNYLNADAVGTNWPGYYTLVVDCIPNYDDENLGDQWEMIGLLEWIGTDNHNTSEALRLGRVIFDTEGYASMKDVDSSDQKRQSISVHDSDRGRSDYERFADQLGVVSVDWGSLTGGSECYHADCDTLETMLEMMVIDNGTGKQSLVQSFDLIAWWIFSAAMHLDETPIYDKN</sequence>
<dbReference type="AlphaFoldDB" id="A0A1J5UD89"/>
<dbReference type="Pfam" id="PF04389">
    <property type="entry name" value="Peptidase_M28"/>
    <property type="match status" value="1"/>
</dbReference>
<gene>
    <name evidence="2" type="ORF">BET99_04790</name>
</gene>